<accession>A0A562THD4</accession>
<protein>
    <recommendedName>
        <fullName evidence="3">Cyclic nucleotide-binding domain-containing protein</fullName>
    </recommendedName>
</protein>
<proteinExistence type="predicted"/>
<evidence type="ECO:0008006" key="3">
    <source>
        <dbReference type="Google" id="ProtNLM"/>
    </source>
</evidence>
<dbReference type="AlphaFoldDB" id="A0A562THD4"/>
<dbReference type="Proteomes" id="UP000320593">
    <property type="component" value="Unassembled WGS sequence"/>
</dbReference>
<gene>
    <name evidence="1" type="ORF">JM93_00197</name>
</gene>
<dbReference type="OrthoDB" id="3625987at2"/>
<comment type="caution">
    <text evidence="1">The sequence shown here is derived from an EMBL/GenBank/DDBJ whole genome shotgun (WGS) entry which is preliminary data.</text>
</comment>
<evidence type="ECO:0000313" key="1">
    <source>
        <dbReference type="EMBL" id="TWI92654.1"/>
    </source>
</evidence>
<dbReference type="RefSeq" id="WP_145340188.1">
    <property type="nucleotide sequence ID" value="NZ_SMLY01000087.1"/>
</dbReference>
<reference evidence="1 2" key="1">
    <citation type="submission" date="2019-07" db="EMBL/GenBank/DDBJ databases">
        <title>Genomic Encyclopedia of Archaeal and Bacterial Type Strains, Phase II (KMG-II): from individual species to whole genera.</title>
        <authorList>
            <person name="Goeker M."/>
        </authorList>
    </citation>
    <scope>NUCLEOTIDE SEQUENCE [LARGE SCALE GENOMIC DNA]</scope>
    <source>
        <strain evidence="1 2">ATCC BAA-252</strain>
    </source>
</reference>
<keyword evidence="2" id="KW-1185">Reference proteome</keyword>
<organism evidence="1 2">
    <name type="scientific">Roseibium hamelinense</name>
    <dbReference type="NCBI Taxonomy" id="150831"/>
    <lineage>
        <taxon>Bacteria</taxon>
        <taxon>Pseudomonadati</taxon>
        <taxon>Pseudomonadota</taxon>
        <taxon>Alphaproteobacteria</taxon>
        <taxon>Hyphomicrobiales</taxon>
        <taxon>Stappiaceae</taxon>
        <taxon>Roseibium</taxon>
    </lineage>
</organism>
<sequence>MIFKTVDQDDYWTCLIRRGMLHSDAESVEHWTLEGGRELEFPEGHGVDETIIVLSGRFQLESAVLEPGSAVFLGEVDGSVSLRSLQSGALLSVRVLSQRAISSLPARVPELPVHERAL</sequence>
<dbReference type="SUPFAM" id="SSF51182">
    <property type="entry name" value="RmlC-like cupins"/>
    <property type="match status" value="1"/>
</dbReference>
<dbReference type="EMBL" id="VLLF01000001">
    <property type="protein sequence ID" value="TWI92654.1"/>
    <property type="molecule type" value="Genomic_DNA"/>
</dbReference>
<evidence type="ECO:0000313" key="2">
    <source>
        <dbReference type="Proteomes" id="UP000320593"/>
    </source>
</evidence>
<dbReference type="InterPro" id="IPR011051">
    <property type="entry name" value="RmlC_Cupin_sf"/>
</dbReference>
<name>A0A562THD4_9HYPH</name>